<keyword evidence="2" id="KW-1185">Reference proteome</keyword>
<organism evidence="1 2">
    <name type="scientific">Crocosphaera chwakensis CCY0110</name>
    <dbReference type="NCBI Taxonomy" id="391612"/>
    <lineage>
        <taxon>Bacteria</taxon>
        <taxon>Bacillati</taxon>
        <taxon>Cyanobacteriota</taxon>
        <taxon>Cyanophyceae</taxon>
        <taxon>Oscillatoriophycideae</taxon>
        <taxon>Chroococcales</taxon>
        <taxon>Aphanothecaceae</taxon>
        <taxon>Crocosphaera</taxon>
        <taxon>Crocosphaera chwakensis</taxon>
    </lineage>
</organism>
<dbReference type="EMBL" id="AAXW01000018">
    <property type="protein sequence ID" value="EAZ90964.1"/>
    <property type="molecule type" value="Genomic_DNA"/>
</dbReference>
<evidence type="ECO:0000313" key="1">
    <source>
        <dbReference type="EMBL" id="EAZ90964.1"/>
    </source>
</evidence>
<name>A3IRG2_9CHRO</name>
<comment type="caution">
    <text evidence="1">The sequence shown here is derived from an EMBL/GenBank/DDBJ whole genome shotgun (WGS) entry which is preliminary data.</text>
</comment>
<dbReference type="RefSeq" id="WP_008275969.1">
    <property type="nucleotide sequence ID" value="NZ_AAXW01000018.1"/>
</dbReference>
<dbReference type="Proteomes" id="UP000003781">
    <property type="component" value="Unassembled WGS sequence"/>
</dbReference>
<gene>
    <name evidence="1" type="ORF">CY0110_21290</name>
</gene>
<proteinExistence type="predicted"/>
<sequence length="51" mass="5914">MKLNNILQEFVQYLAEGFAKIFSPAKDDYQDMGIQPYDCKPYIKAKANKIL</sequence>
<protein>
    <submittedName>
        <fullName evidence="1">Uncharacterized protein</fullName>
    </submittedName>
</protein>
<dbReference type="OrthoDB" id="467239at2"/>
<dbReference type="eggNOG" id="ENOG5030QGV">
    <property type="taxonomic scope" value="Bacteria"/>
</dbReference>
<reference evidence="1 2" key="1">
    <citation type="submission" date="2007-03" db="EMBL/GenBank/DDBJ databases">
        <authorList>
            <person name="Stal L."/>
            <person name="Ferriera S."/>
            <person name="Johnson J."/>
            <person name="Kravitz S."/>
            <person name="Beeson K."/>
            <person name="Sutton G."/>
            <person name="Rogers Y.-H."/>
            <person name="Friedman R."/>
            <person name="Frazier M."/>
            <person name="Venter J.C."/>
        </authorList>
    </citation>
    <scope>NUCLEOTIDE SEQUENCE [LARGE SCALE GENOMIC DNA]</scope>
    <source>
        <strain evidence="1 2">CCY0110</strain>
    </source>
</reference>
<dbReference type="AlphaFoldDB" id="A3IRG2"/>
<accession>A3IRG2</accession>
<evidence type="ECO:0000313" key="2">
    <source>
        <dbReference type="Proteomes" id="UP000003781"/>
    </source>
</evidence>